<reference evidence="2 3" key="1">
    <citation type="submission" date="2021-06" db="EMBL/GenBank/DDBJ databases">
        <title>Caerostris extrusa draft genome.</title>
        <authorList>
            <person name="Kono N."/>
            <person name="Arakawa K."/>
        </authorList>
    </citation>
    <scope>NUCLEOTIDE SEQUENCE [LARGE SCALE GENOMIC DNA]</scope>
</reference>
<accession>A0AAV4RYP9</accession>
<evidence type="ECO:0000256" key="1">
    <source>
        <dbReference type="SAM" id="MobiDB-lite"/>
    </source>
</evidence>
<protein>
    <submittedName>
        <fullName evidence="2">Uncharacterized protein</fullName>
    </submittedName>
</protein>
<evidence type="ECO:0000313" key="2">
    <source>
        <dbReference type="EMBL" id="GIY25496.1"/>
    </source>
</evidence>
<feature type="region of interest" description="Disordered" evidence="1">
    <location>
        <begin position="51"/>
        <end position="84"/>
    </location>
</feature>
<dbReference type="Proteomes" id="UP001054945">
    <property type="component" value="Unassembled WGS sequence"/>
</dbReference>
<dbReference type="EMBL" id="BPLR01008551">
    <property type="protein sequence ID" value="GIY25496.1"/>
    <property type="molecule type" value="Genomic_DNA"/>
</dbReference>
<gene>
    <name evidence="2" type="ORF">CEXT_209991</name>
</gene>
<organism evidence="2 3">
    <name type="scientific">Caerostris extrusa</name>
    <name type="common">Bark spider</name>
    <name type="synonym">Caerostris bankana</name>
    <dbReference type="NCBI Taxonomy" id="172846"/>
    <lineage>
        <taxon>Eukaryota</taxon>
        <taxon>Metazoa</taxon>
        <taxon>Ecdysozoa</taxon>
        <taxon>Arthropoda</taxon>
        <taxon>Chelicerata</taxon>
        <taxon>Arachnida</taxon>
        <taxon>Araneae</taxon>
        <taxon>Araneomorphae</taxon>
        <taxon>Entelegynae</taxon>
        <taxon>Araneoidea</taxon>
        <taxon>Araneidae</taxon>
        <taxon>Caerostris</taxon>
    </lineage>
</organism>
<name>A0AAV4RYP9_CAEEX</name>
<sequence>MRNSKADAFQMRCSLLRSGDEGHLQIEHEQWCSCRGGDAFKMSVAHQMRGRLPDEMTTPDEVSRLSPDEVSLPPGSGDSFPDGV</sequence>
<evidence type="ECO:0000313" key="3">
    <source>
        <dbReference type="Proteomes" id="UP001054945"/>
    </source>
</evidence>
<proteinExistence type="predicted"/>
<dbReference type="AlphaFoldDB" id="A0AAV4RYP9"/>
<comment type="caution">
    <text evidence="2">The sequence shown here is derived from an EMBL/GenBank/DDBJ whole genome shotgun (WGS) entry which is preliminary data.</text>
</comment>
<keyword evidence="3" id="KW-1185">Reference proteome</keyword>